<organism evidence="4 5">
    <name type="scientific">Moniliophthora roreri (strain MCA 2997)</name>
    <name type="common">Cocoa frosty pod rot fungus</name>
    <name type="synonym">Crinipellis roreri</name>
    <dbReference type="NCBI Taxonomy" id="1381753"/>
    <lineage>
        <taxon>Eukaryota</taxon>
        <taxon>Fungi</taxon>
        <taxon>Dikarya</taxon>
        <taxon>Basidiomycota</taxon>
        <taxon>Agaricomycotina</taxon>
        <taxon>Agaricomycetes</taxon>
        <taxon>Agaricomycetidae</taxon>
        <taxon>Agaricales</taxon>
        <taxon>Marasmiineae</taxon>
        <taxon>Marasmiaceae</taxon>
        <taxon>Moniliophthora</taxon>
    </lineage>
</organism>
<evidence type="ECO:0000256" key="2">
    <source>
        <dbReference type="SAM" id="MobiDB-lite"/>
    </source>
</evidence>
<dbReference type="GO" id="GO:0005737">
    <property type="term" value="C:cytoplasm"/>
    <property type="evidence" value="ECO:0007669"/>
    <property type="project" value="TreeGrafter"/>
</dbReference>
<evidence type="ECO:0000259" key="3">
    <source>
        <dbReference type="Pfam" id="PF08190"/>
    </source>
</evidence>
<dbReference type="GO" id="GO:0006364">
    <property type="term" value="P:rRNA processing"/>
    <property type="evidence" value="ECO:0007669"/>
    <property type="project" value="TreeGrafter"/>
</dbReference>
<dbReference type="Pfam" id="PF08190">
    <property type="entry name" value="PIH1"/>
    <property type="match status" value="1"/>
</dbReference>
<accession>V2WLI3</accession>
<evidence type="ECO:0000313" key="4">
    <source>
        <dbReference type="EMBL" id="ESK87688.1"/>
    </source>
</evidence>
<comment type="similarity">
    <text evidence="1">Belongs to the PIH1 family.</text>
</comment>
<evidence type="ECO:0000313" key="5">
    <source>
        <dbReference type="Proteomes" id="UP000017559"/>
    </source>
</evidence>
<feature type="region of interest" description="Disordered" evidence="2">
    <location>
        <begin position="198"/>
        <end position="220"/>
    </location>
</feature>
<reference evidence="4 5" key="1">
    <citation type="journal article" date="2014" name="BMC Genomics">
        <title>Genome and secretome analysis of the hemibiotrophic fungal pathogen, Moniliophthora roreri, which causes frosty pod rot disease of cacao: mechanisms of the biotrophic and necrotrophic phases.</title>
        <authorList>
            <person name="Meinhardt L.W."/>
            <person name="Costa G.G.L."/>
            <person name="Thomazella D.P.T."/>
            <person name="Teixeira P.J.P.L."/>
            <person name="Carazzolle M.F."/>
            <person name="Schuster S.C."/>
            <person name="Carlson J.E."/>
            <person name="Guiltinan M.J."/>
            <person name="Mieczkowski P."/>
            <person name="Farmer A."/>
            <person name="Ramaraj T."/>
            <person name="Crozier J."/>
            <person name="Davis R.E."/>
            <person name="Shao J."/>
            <person name="Melnick R.L."/>
            <person name="Pereira G.A.G."/>
            <person name="Bailey B.A."/>
        </authorList>
    </citation>
    <scope>NUCLEOTIDE SEQUENCE [LARGE SCALE GENOMIC DNA]</scope>
    <source>
        <strain evidence="4 5">MCA 2997</strain>
    </source>
</reference>
<dbReference type="GO" id="GO:0097255">
    <property type="term" value="C:R2TP complex"/>
    <property type="evidence" value="ECO:0007669"/>
    <property type="project" value="TreeGrafter"/>
</dbReference>
<dbReference type="HOGENOM" id="CLU_050239_0_0_1"/>
<dbReference type="KEGG" id="mrr:Moror_1869"/>
<dbReference type="PANTHER" id="PTHR22997:SF0">
    <property type="entry name" value="PIH1 DOMAIN-CONTAINING PROTEIN 1"/>
    <property type="match status" value="1"/>
</dbReference>
<dbReference type="OrthoDB" id="5135119at2759"/>
<feature type="domain" description="PIH1 N-terminal" evidence="3">
    <location>
        <begin position="51"/>
        <end position="176"/>
    </location>
</feature>
<proteinExistence type="inferred from homology"/>
<protein>
    <recommendedName>
        <fullName evidence="3">PIH1 N-terminal domain-containing protein</fullName>
    </recommendedName>
</protein>
<evidence type="ECO:0000256" key="1">
    <source>
        <dbReference type="ARBA" id="ARBA00008511"/>
    </source>
</evidence>
<name>V2WLI3_MONRO</name>
<dbReference type="InterPro" id="IPR012981">
    <property type="entry name" value="PIH1_N"/>
</dbReference>
<dbReference type="GO" id="GO:0000492">
    <property type="term" value="P:box C/D snoRNP assembly"/>
    <property type="evidence" value="ECO:0007669"/>
    <property type="project" value="TreeGrafter"/>
</dbReference>
<gene>
    <name evidence="4" type="ORF">Moror_1869</name>
</gene>
<dbReference type="PANTHER" id="PTHR22997">
    <property type="entry name" value="PIH1 DOMAIN-CONTAINING PROTEIN 1"/>
    <property type="match status" value="1"/>
</dbReference>
<comment type="caution">
    <text evidence="4">The sequence shown here is derived from an EMBL/GenBank/DDBJ whole genome shotgun (WGS) entry which is preliminary data.</text>
</comment>
<dbReference type="EMBL" id="AWSO01000753">
    <property type="protein sequence ID" value="ESK87688.1"/>
    <property type="molecule type" value="Genomic_DNA"/>
</dbReference>
<dbReference type="InterPro" id="IPR050734">
    <property type="entry name" value="PIH1/Kintoun_subfamily"/>
</dbReference>
<dbReference type="STRING" id="1381753.V2WLI3"/>
<dbReference type="Proteomes" id="UP000017559">
    <property type="component" value="Unassembled WGS sequence"/>
</dbReference>
<sequence>MSNTVPVSLKPVAGFCIKSTTLQPAVYTPASPTRSPNSLEPKILPITVPAGFKIFVNVAWNANVPPPPECSEEAIKRAMEGQTSDENGTDGSGEYFVPVVVSEGRQDTDKAGKPSLVFDCVFHKSVKTRTLIDHEYKVFIIELSLQRIEAQTGLLLSRNIGTPNIAAKGKLEPRTVSIPSFLAPTSSSDAKKKPLIEEIASTEPESVKPPSKPKGILKGVQQSSSSALASASAPRAQQKPLQWSWSKQNDQIHLSISVPRLDKSTISKATFDIEPRRFILSVPNHPILDVDLRISDAEIVSKLGTATAADTEAGSGGILTLKRQREFQVENATAEWRMVEDKLVIVA</sequence>
<dbReference type="AlphaFoldDB" id="V2WLI3"/>
<dbReference type="GO" id="GO:1990904">
    <property type="term" value="C:ribonucleoprotein complex"/>
    <property type="evidence" value="ECO:0007669"/>
    <property type="project" value="TreeGrafter"/>
</dbReference>
<keyword evidence="5" id="KW-1185">Reference proteome</keyword>